<feature type="domain" description="ABC transmembrane type-1" evidence="8">
    <location>
        <begin position="15"/>
        <end position="201"/>
    </location>
</feature>
<dbReference type="CDD" id="cd06261">
    <property type="entry name" value="TM_PBP2"/>
    <property type="match status" value="1"/>
</dbReference>
<gene>
    <name evidence="9" type="ORF">J4H91_01980</name>
</gene>
<dbReference type="GO" id="GO:0031460">
    <property type="term" value="P:glycine betaine transport"/>
    <property type="evidence" value="ECO:0007669"/>
    <property type="project" value="TreeGrafter"/>
</dbReference>
<feature type="transmembrane region" description="Helical" evidence="6">
    <location>
        <begin position="130"/>
        <end position="159"/>
    </location>
</feature>
<keyword evidence="4 6" id="KW-1133">Transmembrane helix</keyword>
<dbReference type="AlphaFoldDB" id="A0A939LTG5"/>
<feature type="transmembrane region" description="Helical" evidence="6">
    <location>
        <begin position="79"/>
        <end position="96"/>
    </location>
</feature>
<reference evidence="9" key="1">
    <citation type="submission" date="2021-03" db="EMBL/GenBank/DDBJ databases">
        <title>Leucobacter chromiisoli sp. nov., isolated from chromium-containing soil of chemical plant.</title>
        <authorList>
            <person name="Xu Z."/>
        </authorList>
    </citation>
    <scope>NUCLEOTIDE SEQUENCE</scope>
    <source>
        <strain evidence="9">A2</strain>
    </source>
</reference>
<dbReference type="PANTHER" id="PTHR30177:SF4">
    <property type="entry name" value="OSMOPROTECTANT IMPORT PERMEASE PROTEIN OSMW"/>
    <property type="match status" value="1"/>
</dbReference>
<dbReference type="RefSeq" id="WP_208044556.1">
    <property type="nucleotide sequence ID" value="NZ_JAGDYL010000001.1"/>
</dbReference>
<keyword evidence="3 6" id="KW-0812">Transmembrane</keyword>
<comment type="caution">
    <text evidence="9">The sequence shown here is derived from an EMBL/GenBank/DDBJ whole genome shotgun (WGS) entry which is preliminary data.</text>
</comment>
<evidence type="ECO:0000313" key="10">
    <source>
        <dbReference type="Proteomes" id="UP000664398"/>
    </source>
</evidence>
<accession>A0A939LTG5</accession>
<dbReference type="InterPro" id="IPR051204">
    <property type="entry name" value="ABC_transp_perm/SBD"/>
</dbReference>
<evidence type="ECO:0000256" key="7">
    <source>
        <dbReference type="SAM" id="MobiDB-lite"/>
    </source>
</evidence>
<comment type="subcellular location">
    <subcellularLocation>
        <location evidence="6">Cell membrane</location>
        <topology evidence="6">Multi-pass membrane protein</topology>
    </subcellularLocation>
    <subcellularLocation>
        <location evidence="1">Membrane</location>
        <topology evidence="1">Multi-pass membrane protein</topology>
    </subcellularLocation>
</comment>
<dbReference type="PANTHER" id="PTHR30177">
    <property type="entry name" value="GLYCINE BETAINE/L-PROLINE TRANSPORT SYSTEM PERMEASE PROTEIN PROW"/>
    <property type="match status" value="1"/>
</dbReference>
<feature type="region of interest" description="Disordered" evidence="7">
    <location>
        <begin position="212"/>
        <end position="254"/>
    </location>
</feature>
<dbReference type="Proteomes" id="UP000664398">
    <property type="component" value="Unassembled WGS sequence"/>
</dbReference>
<feature type="transmembrane region" description="Helical" evidence="6">
    <location>
        <begin position="179"/>
        <end position="204"/>
    </location>
</feature>
<dbReference type="GO" id="GO:0055085">
    <property type="term" value="P:transmembrane transport"/>
    <property type="evidence" value="ECO:0007669"/>
    <property type="project" value="InterPro"/>
</dbReference>
<dbReference type="SUPFAM" id="SSF161098">
    <property type="entry name" value="MetI-like"/>
    <property type="match status" value="1"/>
</dbReference>
<dbReference type="GO" id="GO:0005886">
    <property type="term" value="C:plasma membrane"/>
    <property type="evidence" value="ECO:0007669"/>
    <property type="project" value="UniProtKB-SubCell"/>
</dbReference>
<dbReference type="InterPro" id="IPR035906">
    <property type="entry name" value="MetI-like_sf"/>
</dbReference>
<comment type="similarity">
    <text evidence="6">Belongs to the binding-protein-dependent transport system permease family.</text>
</comment>
<sequence length="254" mass="26515">MNWLLENSDWVAELLLQHLLLSLPAILVSVLVAVPIGRLAFRLPRVGGPLLSVATIAYAIPALPLLIIIPALIGTSLRSWQTMVVALSVYGVALLVRTACDAFSSVDPQLRDAAQAVGFSRRGLFWRVDLPLAVPVLVSGVRVVTVSTISLVTLGALIGVPSLGTLLTDGFQRGIAAEVWTGVIATALLALLLDALVLLLGRALTPWSRGAARRGSLTPASGRLEEGEDVESIDAAEPAEPRGTSGGAESAVTP</sequence>
<keyword evidence="2 6" id="KW-0813">Transport</keyword>
<evidence type="ECO:0000256" key="5">
    <source>
        <dbReference type="ARBA" id="ARBA00023136"/>
    </source>
</evidence>
<dbReference type="Pfam" id="PF00528">
    <property type="entry name" value="BPD_transp_1"/>
    <property type="match status" value="1"/>
</dbReference>
<dbReference type="InterPro" id="IPR000515">
    <property type="entry name" value="MetI-like"/>
</dbReference>
<proteinExistence type="inferred from homology"/>
<dbReference type="Gene3D" id="1.10.3720.10">
    <property type="entry name" value="MetI-like"/>
    <property type="match status" value="1"/>
</dbReference>
<protein>
    <submittedName>
        <fullName evidence="9">ABC transporter permease subunit</fullName>
    </submittedName>
</protein>
<organism evidence="9 10">
    <name type="scientific">Leucobacter ruminantium</name>
    <dbReference type="NCBI Taxonomy" id="1289170"/>
    <lineage>
        <taxon>Bacteria</taxon>
        <taxon>Bacillati</taxon>
        <taxon>Actinomycetota</taxon>
        <taxon>Actinomycetes</taxon>
        <taxon>Micrococcales</taxon>
        <taxon>Microbacteriaceae</taxon>
        <taxon>Leucobacter</taxon>
    </lineage>
</organism>
<evidence type="ECO:0000256" key="3">
    <source>
        <dbReference type="ARBA" id="ARBA00022692"/>
    </source>
</evidence>
<evidence type="ECO:0000259" key="8">
    <source>
        <dbReference type="PROSITE" id="PS50928"/>
    </source>
</evidence>
<evidence type="ECO:0000313" key="9">
    <source>
        <dbReference type="EMBL" id="MBO1804087.1"/>
    </source>
</evidence>
<evidence type="ECO:0000256" key="6">
    <source>
        <dbReference type="RuleBase" id="RU363032"/>
    </source>
</evidence>
<evidence type="ECO:0000256" key="4">
    <source>
        <dbReference type="ARBA" id="ARBA00022989"/>
    </source>
</evidence>
<dbReference type="PROSITE" id="PS50928">
    <property type="entry name" value="ABC_TM1"/>
    <property type="match status" value="1"/>
</dbReference>
<evidence type="ECO:0000256" key="1">
    <source>
        <dbReference type="ARBA" id="ARBA00004141"/>
    </source>
</evidence>
<dbReference type="EMBL" id="JAGDYL010000001">
    <property type="protein sequence ID" value="MBO1804087.1"/>
    <property type="molecule type" value="Genomic_DNA"/>
</dbReference>
<feature type="transmembrane region" description="Helical" evidence="6">
    <location>
        <begin position="53"/>
        <end position="73"/>
    </location>
</feature>
<name>A0A939LTG5_9MICO</name>
<feature type="transmembrane region" description="Helical" evidence="6">
    <location>
        <begin position="20"/>
        <end position="41"/>
    </location>
</feature>
<evidence type="ECO:0000256" key="2">
    <source>
        <dbReference type="ARBA" id="ARBA00022448"/>
    </source>
</evidence>
<keyword evidence="5 6" id="KW-0472">Membrane</keyword>
<keyword evidence="10" id="KW-1185">Reference proteome</keyword>